<dbReference type="Gene3D" id="2.60.120.260">
    <property type="entry name" value="Galactose-binding domain-like"/>
    <property type="match status" value="1"/>
</dbReference>
<evidence type="ECO:0000256" key="7">
    <source>
        <dbReference type="SAM" id="SignalP"/>
    </source>
</evidence>
<accession>A0A2S9J215</accession>
<dbReference type="Proteomes" id="UP000239711">
    <property type="component" value="Unassembled WGS sequence"/>
</dbReference>
<gene>
    <name evidence="9" type="ORF">C5745_13095</name>
</gene>
<feature type="domain" description="Glycoside hydrolase family 29 N-terminal" evidence="8">
    <location>
        <begin position="40"/>
        <end position="325"/>
    </location>
</feature>
<keyword evidence="4 7" id="KW-0732">Signal</keyword>
<dbReference type="GO" id="GO:0016139">
    <property type="term" value="P:glycoside catabolic process"/>
    <property type="evidence" value="ECO:0007669"/>
    <property type="project" value="TreeGrafter"/>
</dbReference>
<feature type="chain" id="PRO_5015708922" description="alpha-L-fucosidase" evidence="7">
    <location>
        <begin position="21"/>
        <end position="458"/>
    </location>
</feature>
<dbReference type="EMBL" id="PVBQ01000010">
    <property type="protein sequence ID" value="PRD46799.1"/>
    <property type="molecule type" value="Genomic_DNA"/>
</dbReference>
<dbReference type="SUPFAM" id="SSF49785">
    <property type="entry name" value="Galactose-binding domain-like"/>
    <property type="match status" value="1"/>
</dbReference>
<keyword evidence="10" id="KW-1185">Reference proteome</keyword>
<dbReference type="GO" id="GO:0006004">
    <property type="term" value="P:fucose metabolic process"/>
    <property type="evidence" value="ECO:0007669"/>
    <property type="project" value="InterPro"/>
</dbReference>
<comment type="function">
    <text evidence="1">Alpha-L-fucosidase is responsible for hydrolyzing the alpha-1,6-linked fucose joined to the reducing-end N-acetylglucosamine of the carbohydrate moieties of glycoproteins.</text>
</comment>
<dbReference type="SMART" id="SM00812">
    <property type="entry name" value="Alpha_L_fucos"/>
    <property type="match status" value="1"/>
</dbReference>
<dbReference type="Pfam" id="PF01120">
    <property type="entry name" value="Alpha_L_fucos"/>
    <property type="match status" value="1"/>
</dbReference>
<dbReference type="OrthoDB" id="107551at2"/>
<dbReference type="PANTHER" id="PTHR10030">
    <property type="entry name" value="ALPHA-L-FUCOSIDASE"/>
    <property type="match status" value="1"/>
</dbReference>
<dbReference type="PANTHER" id="PTHR10030:SF37">
    <property type="entry name" value="ALPHA-L-FUCOSIDASE-RELATED"/>
    <property type="match status" value="1"/>
</dbReference>
<name>A0A2S9J215_9SPHI</name>
<dbReference type="EC" id="3.2.1.51" evidence="3"/>
<dbReference type="InterPro" id="IPR008979">
    <property type="entry name" value="Galactose-bd-like_sf"/>
</dbReference>
<sequence>MKKQLYIILLLFVVSTALRAQDAPVPSEIQLEWQKLETTAFIHFTVNTFTGKEWGDGTESPEIFNPVNFDARKMIKVLKETGFKMAIITAKHHDGFCLWPSAYTDHSVKSSPWKNGKGDMVKEIEQACREYGILFGFYLSPWDQNHPSYGTSAYNTFYKNQLRELLTNYGEIAEVWFDGAKDKKAIDMEYDFDGYWDLVRELQPRAVMFSDVGPDVRWVGNEKGIAGETMWSTIDVKPENAPGKMSPAYLNVGDPNGKLWIPTETDVSIRPGWFYHAEEDDKVRSAQNLVDLYYTSVGRNSVLLLNIPPNKEGLFAEQDVANLYEYRSILDETFRKNLAKTGADKSLTDGALESYITLHANKPFVVKLKKKTTFDRIALQENIAEGQRNEEALVEYWDGTAWAQLSEHTTIGYKRLLRVPLTTTDKIRITVKKSKAPVQLAELGLYKASARESNETNE</sequence>
<comment type="caution">
    <text evidence="9">The sequence shown here is derived from an EMBL/GenBank/DDBJ whole genome shotgun (WGS) entry which is preliminary data.</text>
</comment>
<keyword evidence="5" id="KW-0378">Hydrolase</keyword>
<dbReference type="SUPFAM" id="SSF51445">
    <property type="entry name" value="(Trans)glycosidases"/>
    <property type="match status" value="1"/>
</dbReference>
<dbReference type="FunFam" id="3.20.20.80:FF:000052">
    <property type="entry name" value="Putative alpha-L-fucosidase 1"/>
    <property type="match status" value="1"/>
</dbReference>
<dbReference type="InterPro" id="IPR016286">
    <property type="entry name" value="FUC_metazoa-typ"/>
</dbReference>
<evidence type="ECO:0000313" key="9">
    <source>
        <dbReference type="EMBL" id="PRD46799.1"/>
    </source>
</evidence>
<dbReference type="AlphaFoldDB" id="A0A2S9J215"/>
<dbReference type="InterPro" id="IPR057739">
    <property type="entry name" value="Glyco_hydro_29_N"/>
</dbReference>
<feature type="signal peptide" evidence="7">
    <location>
        <begin position="1"/>
        <end position="20"/>
    </location>
</feature>
<dbReference type="GO" id="GO:0004560">
    <property type="term" value="F:alpha-L-fucosidase activity"/>
    <property type="evidence" value="ECO:0007669"/>
    <property type="project" value="InterPro"/>
</dbReference>
<proteinExistence type="inferred from homology"/>
<comment type="similarity">
    <text evidence="2">Belongs to the glycosyl hydrolase 29 family.</text>
</comment>
<evidence type="ECO:0000256" key="5">
    <source>
        <dbReference type="ARBA" id="ARBA00022801"/>
    </source>
</evidence>
<evidence type="ECO:0000256" key="4">
    <source>
        <dbReference type="ARBA" id="ARBA00022729"/>
    </source>
</evidence>
<dbReference type="RefSeq" id="WP_105717464.1">
    <property type="nucleotide sequence ID" value="NZ_PVBQ01000010.1"/>
</dbReference>
<dbReference type="Gene3D" id="3.20.20.80">
    <property type="entry name" value="Glycosidases"/>
    <property type="match status" value="1"/>
</dbReference>
<protein>
    <recommendedName>
        <fullName evidence="3">alpha-L-fucosidase</fullName>
        <ecNumber evidence="3">3.2.1.51</ecNumber>
    </recommendedName>
</protein>
<dbReference type="PRINTS" id="PR00741">
    <property type="entry name" value="GLHYDRLASE29"/>
</dbReference>
<keyword evidence="6" id="KW-0326">Glycosidase</keyword>
<evidence type="ECO:0000256" key="6">
    <source>
        <dbReference type="ARBA" id="ARBA00023295"/>
    </source>
</evidence>
<reference evidence="9 10" key="1">
    <citation type="submission" date="2018-02" db="EMBL/GenBank/DDBJ databases">
        <title>The draft genome of Sphingobacterium sp. 5JN-11.</title>
        <authorList>
            <person name="Liu L."/>
            <person name="Li L."/>
            <person name="Liang L."/>
            <person name="Zhang X."/>
            <person name="Wang T."/>
        </authorList>
    </citation>
    <scope>NUCLEOTIDE SEQUENCE [LARGE SCALE GENOMIC DNA]</scope>
    <source>
        <strain evidence="9 10">5JN-11</strain>
    </source>
</reference>
<organism evidence="9 10">
    <name type="scientific">Sphingobacterium haloxyli</name>
    <dbReference type="NCBI Taxonomy" id="2100533"/>
    <lineage>
        <taxon>Bacteria</taxon>
        <taxon>Pseudomonadati</taxon>
        <taxon>Bacteroidota</taxon>
        <taxon>Sphingobacteriia</taxon>
        <taxon>Sphingobacteriales</taxon>
        <taxon>Sphingobacteriaceae</taxon>
        <taxon>Sphingobacterium</taxon>
    </lineage>
</organism>
<evidence type="ECO:0000256" key="2">
    <source>
        <dbReference type="ARBA" id="ARBA00007951"/>
    </source>
</evidence>
<dbReference type="InterPro" id="IPR000933">
    <property type="entry name" value="Glyco_hydro_29"/>
</dbReference>
<evidence type="ECO:0000313" key="10">
    <source>
        <dbReference type="Proteomes" id="UP000239711"/>
    </source>
</evidence>
<dbReference type="InterPro" id="IPR017853">
    <property type="entry name" value="GH"/>
</dbReference>
<evidence type="ECO:0000256" key="1">
    <source>
        <dbReference type="ARBA" id="ARBA00004071"/>
    </source>
</evidence>
<dbReference type="GO" id="GO:0005764">
    <property type="term" value="C:lysosome"/>
    <property type="evidence" value="ECO:0007669"/>
    <property type="project" value="TreeGrafter"/>
</dbReference>
<evidence type="ECO:0000259" key="8">
    <source>
        <dbReference type="Pfam" id="PF01120"/>
    </source>
</evidence>
<evidence type="ECO:0000256" key="3">
    <source>
        <dbReference type="ARBA" id="ARBA00012662"/>
    </source>
</evidence>